<dbReference type="AlphaFoldDB" id="D5Q017"/>
<sequence length="43" mass="5327">MKIFRKLGEIFETSVLCLCIYRIQRRKDKLIDRFDKNKIHINM</sequence>
<organism evidence="1 2">
    <name type="scientific">Clostridioides difficile NAP08</name>
    <dbReference type="NCBI Taxonomy" id="525259"/>
    <lineage>
        <taxon>Bacteria</taxon>
        <taxon>Bacillati</taxon>
        <taxon>Bacillota</taxon>
        <taxon>Clostridia</taxon>
        <taxon>Peptostreptococcales</taxon>
        <taxon>Peptostreptococcaceae</taxon>
        <taxon>Clostridioides</taxon>
    </lineage>
</organism>
<protein>
    <submittedName>
        <fullName evidence="1">Uncharacterized protein</fullName>
    </submittedName>
</protein>
<dbReference type="Proteomes" id="UP000003227">
    <property type="component" value="Unassembled WGS sequence"/>
</dbReference>
<dbReference type="HOGENOM" id="CLU_3237363_0_0_9"/>
<dbReference type="EMBL" id="ADNX01000005">
    <property type="protein sequence ID" value="EFH08844.1"/>
    <property type="molecule type" value="Genomic_DNA"/>
</dbReference>
<name>D5Q017_CLODI</name>
<comment type="caution">
    <text evidence="1">The sequence shown here is derived from an EMBL/GenBank/DDBJ whole genome shotgun (WGS) entry which is preliminary data.</text>
</comment>
<evidence type="ECO:0000313" key="2">
    <source>
        <dbReference type="Proteomes" id="UP000003227"/>
    </source>
</evidence>
<gene>
    <name evidence="1" type="ORF">HMPREF0220_0249</name>
</gene>
<proteinExistence type="predicted"/>
<evidence type="ECO:0000313" key="1">
    <source>
        <dbReference type="EMBL" id="EFH08844.1"/>
    </source>
</evidence>
<accession>D5Q017</accession>
<reference evidence="1 2" key="1">
    <citation type="submission" date="2010-05" db="EMBL/GenBank/DDBJ databases">
        <authorList>
            <person name="Qin X."/>
            <person name="Bachman B."/>
            <person name="Battles P."/>
            <person name="Bell A."/>
            <person name="Bess C."/>
            <person name="Bickham C."/>
            <person name="Chaboub L."/>
            <person name="Chen D."/>
            <person name="Coyle M."/>
            <person name="Deiros D.R."/>
            <person name="Dinh H."/>
            <person name="Forbes L."/>
            <person name="Fowler G."/>
            <person name="Francisco L."/>
            <person name="Fu Q."/>
            <person name="Gubbala S."/>
            <person name="Hale W."/>
            <person name="Han Y."/>
            <person name="Hemphill L."/>
            <person name="Highlander S.K."/>
            <person name="Hirani K."/>
            <person name="Hogues M."/>
            <person name="Jackson L."/>
            <person name="Jakkamsetti A."/>
            <person name="Javaid M."/>
            <person name="Jiang H."/>
            <person name="Korchina V."/>
            <person name="Kovar C."/>
            <person name="Lara F."/>
            <person name="Lee S."/>
            <person name="Mata R."/>
            <person name="Mathew T."/>
            <person name="Moen C."/>
            <person name="Morales K."/>
            <person name="Munidasa M."/>
            <person name="Nazareth L."/>
            <person name="Ngo R."/>
            <person name="Nguyen L."/>
            <person name="Okwuonu G."/>
            <person name="Ongeri F."/>
            <person name="Patil S."/>
            <person name="Petrosino J."/>
            <person name="Pham C."/>
            <person name="Pham P."/>
            <person name="Pu L.-L."/>
            <person name="Puazo M."/>
            <person name="Raj R."/>
            <person name="Reid J."/>
            <person name="Rouhana J."/>
            <person name="Saada N."/>
            <person name="Shang Y."/>
            <person name="Simmons D."/>
            <person name="Thornton R."/>
            <person name="Warren J."/>
            <person name="Weissenberger G."/>
            <person name="Zhang J."/>
            <person name="Zhang L."/>
            <person name="Zhou C."/>
            <person name="Zhu D."/>
            <person name="Muzny D."/>
            <person name="Worley K."/>
            <person name="Gibbs R."/>
        </authorList>
    </citation>
    <scope>NUCLEOTIDE SEQUENCE [LARGE SCALE GENOMIC DNA]</scope>
    <source>
        <strain evidence="1 2">NAP08</strain>
    </source>
</reference>